<dbReference type="SUPFAM" id="SSF51556">
    <property type="entry name" value="Metallo-dependent hydrolases"/>
    <property type="match status" value="1"/>
</dbReference>
<feature type="domain" description="Amidohydrolase-related" evidence="3">
    <location>
        <begin position="57"/>
        <end position="423"/>
    </location>
</feature>
<dbReference type="InterPro" id="IPR050287">
    <property type="entry name" value="MTA/SAH_deaminase"/>
</dbReference>
<dbReference type="InterPro" id="IPR032466">
    <property type="entry name" value="Metal_Hydrolase"/>
</dbReference>
<dbReference type="GO" id="GO:0016810">
    <property type="term" value="F:hydrolase activity, acting on carbon-nitrogen (but not peptide) bonds"/>
    <property type="evidence" value="ECO:0007669"/>
    <property type="project" value="InterPro"/>
</dbReference>
<sequence>MTSTRTVLRGGHIVSMDPNIGELVGDLLIEGSTIAAIGPELNIADGSAEVIDASRHIVLPGFIDSHRHLFQALLRGLASDWSLFQYFVSMFGMLAPNMTPEDMYLGTTLGALDALDAGVTGVFDYSHNQSTPEHTDAAIRALRNSGIRAVFGYGGSMAEQAEILVPPFKSATLSNQAEIRRIRRQYFSSDSGLLTLGMGARGPDSSTMDVVRADWALARELGIRINIHIGMAALDLGSRPNVTRLHKEGLLGDDLIFSHCNLLTDDEFRMMADAGVSATVTPEDECAMGHGWPPIAGLLKAGIRPNIGIDTCMAVGGDPFTAMRFALAVPRGLDNQTMLEAHENPWELKLTARDVLGFATIEGARAIGQEATTGSLSPGKQADIVMIRSDHISMIPAIDPIASIVHHASRHTVDHVYVAGTAVKRDGRLLGVDMAELNRRAIAASEQILRRAGVQAGWAPKNPQTHHAS</sequence>
<accession>A0A1U9UZT5</accession>
<evidence type="ECO:0000256" key="1">
    <source>
        <dbReference type="ARBA" id="ARBA00006745"/>
    </source>
</evidence>
<name>A0A1U9UZT5_CUPNE</name>
<organism evidence="4 5">
    <name type="scientific">Cupriavidus necator</name>
    <name type="common">Alcaligenes eutrophus</name>
    <name type="synonym">Ralstonia eutropha</name>
    <dbReference type="NCBI Taxonomy" id="106590"/>
    <lineage>
        <taxon>Bacteria</taxon>
        <taxon>Pseudomonadati</taxon>
        <taxon>Pseudomonadota</taxon>
        <taxon>Betaproteobacteria</taxon>
        <taxon>Burkholderiales</taxon>
        <taxon>Burkholderiaceae</taxon>
        <taxon>Cupriavidus</taxon>
    </lineage>
</organism>
<dbReference type="PANTHER" id="PTHR43794:SF11">
    <property type="entry name" value="AMIDOHYDROLASE-RELATED DOMAIN-CONTAINING PROTEIN"/>
    <property type="match status" value="1"/>
</dbReference>
<dbReference type="Proteomes" id="UP000189627">
    <property type="component" value="Chromosome 2"/>
</dbReference>
<evidence type="ECO:0000259" key="3">
    <source>
        <dbReference type="Pfam" id="PF01979"/>
    </source>
</evidence>
<dbReference type="SUPFAM" id="SSF51338">
    <property type="entry name" value="Composite domain of metallo-dependent hydrolases"/>
    <property type="match status" value="1"/>
</dbReference>
<evidence type="ECO:0000313" key="4">
    <source>
        <dbReference type="EMBL" id="AQV98202.1"/>
    </source>
</evidence>
<dbReference type="InterPro" id="IPR006680">
    <property type="entry name" value="Amidohydro-rel"/>
</dbReference>
<evidence type="ECO:0000256" key="2">
    <source>
        <dbReference type="ARBA" id="ARBA00022801"/>
    </source>
</evidence>
<dbReference type="Gene3D" id="3.20.20.140">
    <property type="entry name" value="Metal-dependent hydrolases"/>
    <property type="match status" value="1"/>
</dbReference>
<protein>
    <submittedName>
        <fullName evidence="4">5-methylthioadenosine deaminase</fullName>
    </submittedName>
</protein>
<dbReference type="OrthoDB" id="9807210at2"/>
<gene>
    <name evidence="4" type="ORF">BJN34_30495</name>
</gene>
<dbReference type="RefSeq" id="WP_078200490.1">
    <property type="nucleotide sequence ID" value="NZ_CP017758.1"/>
</dbReference>
<dbReference type="PANTHER" id="PTHR43794">
    <property type="entry name" value="AMINOHYDROLASE SSNA-RELATED"/>
    <property type="match status" value="1"/>
</dbReference>
<dbReference type="EMBL" id="CP017758">
    <property type="protein sequence ID" value="AQV98202.1"/>
    <property type="molecule type" value="Genomic_DNA"/>
</dbReference>
<proteinExistence type="inferred from homology"/>
<reference evidence="5" key="1">
    <citation type="submission" date="2017-02" db="EMBL/GenBank/DDBJ databases">
        <title>Complete genome sequence of Cupriavidus necator strain NH9, a 3-chlorobenzoate degrader.</title>
        <authorList>
            <person name="Moriuchi R."/>
            <person name="Dohra H."/>
            <person name="Ogawa N."/>
        </authorList>
    </citation>
    <scope>NUCLEOTIDE SEQUENCE [LARGE SCALE GENOMIC DNA]</scope>
    <source>
        <strain evidence="5">NH9</strain>
    </source>
</reference>
<dbReference type="AlphaFoldDB" id="A0A1U9UZT5"/>
<dbReference type="Pfam" id="PF01979">
    <property type="entry name" value="Amidohydro_1"/>
    <property type="match status" value="1"/>
</dbReference>
<dbReference type="InterPro" id="IPR011059">
    <property type="entry name" value="Metal-dep_hydrolase_composite"/>
</dbReference>
<evidence type="ECO:0000313" key="5">
    <source>
        <dbReference type="Proteomes" id="UP000189627"/>
    </source>
</evidence>
<comment type="similarity">
    <text evidence="1">Belongs to the metallo-dependent hydrolases superfamily. ATZ/TRZ family.</text>
</comment>
<dbReference type="Gene3D" id="2.30.40.10">
    <property type="entry name" value="Urease, subunit C, domain 1"/>
    <property type="match status" value="1"/>
</dbReference>
<dbReference type="KEGG" id="cuh:BJN34_30495"/>
<dbReference type="NCBIfam" id="NF006056">
    <property type="entry name" value="PRK08204.1"/>
    <property type="match status" value="1"/>
</dbReference>
<keyword evidence="2" id="KW-0378">Hydrolase</keyword>